<sequence>MARVPYVDPESAPPATASALRKMPKLNVFGLLAQAESAFVPWLRFGGTVLADLAIDPLLRELVILQVGRLAARYEWDQHVPIAAAAGATSEQIAALDRGDIDDACFTAAQRATLAFVADMVRDGEVPDETFAALAAELDDRRIVEVALTAGHYLGLARIMTALRIDPDAP</sequence>
<dbReference type="InterPro" id="IPR003779">
    <property type="entry name" value="CMD-like"/>
</dbReference>
<accession>A0ABX1SLB4</accession>
<feature type="domain" description="Carboxymuconolactone decarboxylase-like" evidence="1">
    <location>
        <begin position="42"/>
        <end position="115"/>
    </location>
</feature>
<gene>
    <name evidence="2" type="ORF">HF526_31445</name>
</gene>
<dbReference type="InterPro" id="IPR029032">
    <property type="entry name" value="AhpD-like"/>
</dbReference>
<dbReference type="EMBL" id="JAAXLA010000100">
    <property type="protein sequence ID" value="NMI01775.1"/>
    <property type="molecule type" value="Genomic_DNA"/>
</dbReference>
<dbReference type="Proteomes" id="UP000820669">
    <property type="component" value="Unassembled WGS sequence"/>
</dbReference>
<dbReference type="PANTHER" id="PTHR34846">
    <property type="entry name" value="4-CARBOXYMUCONOLACTONE DECARBOXYLASE FAMILY PROTEIN (AFU_ORTHOLOGUE AFUA_6G11590)"/>
    <property type="match status" value="1"/>
</dbReference>
<comment type="caution">
    <text evidence="2">The sequence shown here is derived from an EMBL/GenBank/DDBJ whole genome shotgun (WGS) entry which is preliminary data.</text>
</comment>
<dbReference type="RefSeq" id="WP_169385291.1">
    <property type="nucleotide sequence ID" value="NZ_JAAXLA010000100.1"/>
</dbReference>
<dbReference type="SUPFAM" id="SSF69118">
    <property type="entry name" value="AhpD-like"/>
    <property type="match status" value="1"/>
</dbReference>
<name>A0ABX1SLB4_9PSEU</name>
<organism evidence="2 3">
    <name type="scientific">Pseudonocardia acidicola</name>
    <dbReference type="NCBI Taxonomy" id="2724939"/>
    <lineage>
        <taxon>Bacteria</taxon>
        <taxon>Bacillati</taxon>
        <taxon>Actinomycetota</taxon>
        <taxon>Actinomycetes</taxon>
        <taxon>Pseudonocardiales</taxon>
        <taxon>Pseudonocardiaceae</taxon>
        <taxon>Pseudonocardia</taxon>
    </lineage>
</organism>
<dbReference type="Pfam" id="PF02627">
    <property type="entry name" value="CMD"/>
    <property type="match status" value="1"/>
</dbReference>
<evidence type="ECO:0000259" key="1">
    <source>
        <dbReference type="Pfam" id="PF02627"/>
    </source>
</evidence>
<dbReference type="Gene3D" id="1.20.1290.10">
    <property type="entry name" value="AhpD-like"/>
    <property type="match status" value="1"/>
</dbReference>
<evidence type="ECO:0000313" key="3">
    <source>
        <dbReference type="Proteomes" id="UP000820669"/>
    </source>
</evidence>
<feature type="non-terminal residue" evidence="2">
    <location>
        <position position="170"/>
    </location>
</feature>
<proteinExistence type="predicted"/>
<reference evidence="2 3" key="1">
    <citation type="submission" date="2020-04" db="EMBL/GenBank/DDBJ databases">
        <authorList>
            <person name="Klaysubun C."/>
            <person name="Duangmal K."/>
            <person name="Lipun K."/>
        </authorList>
    </citation>
    <scope>NUCLEOTIDE SEQUENCE [LARGE SCALE GENOMIC DNA]</scope>
    <source>
        <strain evidence="2 3">K10HN5</strain>
    </source>
</reference>
<keyword evidence="3" id="KW-1185">Reference proteome</keyword>
<evidence type="ECO:0000313" key="2">
    <source>
        <dbReference type="EMBL" id="NMI01775.1"/>
    </source>
</evidence>
<protein>
    <submittedName>
        <fullName evidence="2">Carboxymuconolactone decarboxylase family protein</fullName>
    </submittedName>
</protein>
<dbReference type="PANTHER" id="PTHR34846:SF11">
    <property type="entry name" value="4-CARBOXYMUCONOLACTONE DECARBOXYLASE FAMILY PROTEIN (AFU_ORTHOLOGUE AFUA_6G11590)"/>
    <property type="match status" value="1"/>
</dbReference>